<evidence type="ECO:0000256" key="1">
    <source>
        <dbReference type="SAM" id="SignalP"/>
    </source>
</evidence>
<sequence length="244" mass="28702">MKILFHRKVFKIFVLQFFLILVIENVVTASSGGIDEIEEVKENIQEEGELTEEGLTTDYRREMKGKMKAFGKGRDLKKLEYKSKAEKMNIGEGSRADPFMEDLKENTEKLKSISENNHLNEILQIIEKINGVNSEIKIFEVFEFYFEIYNHIAEDEFTKMFKEKCDILYGKLISVGIEVKEKEYKEKDSDEIKNKIKDEITKEILKFFENEKKIKEGKISNKVKKSFNSVKKKLFSTSKYEKLE</sequence>
<evidence type="ECO:0000313" key="2">
    <source>
        <dbReference type="Proteomes" id="UP000887560"/>
    </source>
</evidence>
<protein>
    <submittedName>
        <fullName evidence="3">Uncharacterized protein</fullName>
    </submittedName>
</protein>
<feature type="chain" id="PRO_5037817044" evidence="1">
    <location>
        <begin position="30"/>
        <end position="244"/>
    </location>
</feature>
<keyword evidence="1" id="KW-0732">Signal</keyword>
<organism evidence="2 3">
    <name type="scientific">Meloidogyne floridensis</name>
    <dbReference type="NCBI Taxonomy" id="298350"/>
    <lineage>
        <taxon>Eukaryota</taxon>
        <taxon>Metazoa</taxon>
        <taxon>Ecdysozoa</taxon>
        <taxon>Nematoda</taxon>
        <taxon>Chromadorea</taxon>
        <taxon>Rhabditida</taxon>
        <taxon>Tylenchina</taxon>
        <taxon>Tylenchomorpha</taxon>
        <taxon>Tylenchoidea</taxon>
        <taxon>Meloidogynidae</taxon>
        <taxon>Meloidogyninae</taxon>
        <taxon>Meloidogyne</taxon>
    </lineage>
</organism>
<feature type="signal peptide" evidence="1">
    <location>
        <begin position="1"/>
        <end position="29"/>
    </location>
</feature>
<proteinExistence type="predicted"/>
<name>A0A915P1X7_9BILA</name>
<dbReference type="WBParaSite" id="scf7180000423346.g10758">
    <property type="protein sequence ID" value="scf7180000423346.g10758"/>
    <property type="gene ID" value="scf7180000423346.g10758"/>
</dbReference>
<keyword evidence="2" id="KW-1185">Reference proteome</keyword>
<reference evidence="3" key="1">
    <citation type="submission" date="2022-11" db="UniProtKB">
        <authorList>
            <consortium name="WormBaseParasite"/>
        </authorList>
    </citation>
    <scope>IDENTIFICATION</scope>
</reference>
<accession>A0A915P1X7</accession>
<dbReference type="AlphaFoldDB" id="A0A915P1X7"/>
<evidence type="ECO:0000313" key="3">
    <source>
        <dbReference type="WBParaSite" id="scf7180000423346.g10758"/>
    </source>
</evidence>
<dbReference type="Proteomes" id="UP000887560">
    <property type="component" value="Unplaced"/>
</dbReference>